<organism evidence="2 3">
    <name type="scientific">Stylosanthes scabra</name>
    <dbReference type="NCBI Taxonomy" id="79078"/>
    <lineage>
        <taxon>Eukaryota</taxon>
        <taxon>Viridiplantae</taxon>
        <taxon>Streptophyta</taxon>
        <taxon>Embryophyta</taxon>
        <taxon>Tracheophyta</taxon>
        <taxon>Spermatophyta</taxon>
        <taxon>Magnoliopsida</taxon>
        <taxon>eudicotyledons</taxon>
        <taxon>Gunneridae</taxon>
        <taxon>Pentapetalae</taxon>
        <taxon>rosids</taxon>
        <taxon>fabids</taxon>
        <taxon>Fabales</taxon>
        <taxon>Fabaceae</taxon>
        <taxon>Papilionoideae</taxon>
        <taxon>50 kb inversion clade</taxon>
        <taxon>dalbergioids sensu lato</taxon>
        <taxon>Dalbergieae</taxon>
        <taxon>Pterocarpus clade</taxon>
        <taxon>Stylosanthes</taxon>
    </lineage>
</organism>
<evidence type="ECO:0000313" key="3">
    <source>
        <dbReference type="Proteomes" id="UP001341840"/>
    </source>
</evidence>
<dbReference type="Gene3D" id="3.20.20.80">
    <property type="entry name" value="Glycosidases"/>
    <property type="match status" value="1"/>
</dbReference>
<dbReference type="PANTHER" id="PTHR31263:SF0">
    <property type="entry name" value="CELLULASE FAMILY PROTEIN (AFU_ORTHOLOGUE AFUA_5G14560)"/>
    <property type="match status" value="1"/>
</dbReference>
<dbReference type="PANTHER" id="PTHR31263">
    <property type="entry name" value="CELLULASE FAMILY PROTEIN (AFU_ORTHOLOGUE AFUA_5G14560)"/>
    <property type="match status" value="1"/>
</dbReference>
<dbReference type="EMBL" id="JASCZI010273029">
    <property type="protein sequence ID" value="MED6224088.1"/>
    <property type="molecule type" value="Genomic_DNA"/>
</dbReference>
<gene>
    <name evidence="2" type="ORF">PIB30_080377</name>
</gene>
<feature type="chain" id="PRO_5045176284" description="Mannan endo-1,4-beta-mannosidase" evidence="1">
    <location>
        <begin position="26"/>
        <end position="180"/>
    </location>
</feature>
<reference evidence="2 3" key="1">
    <citation type="journal article" date="2023" name="Plants (Basel)">
        <title>Bridging the Gap: Combining Genomics and Transcriptomics Approaches to Understand Stylosanthes scabra, an Orphan Legume from the Brazilian Caatinga.</title>
        <authorList>
            <person name="Ferreira-Neto J.R.C."/>
            <person name="da Silva M.D."/>
            <person name="Binneck E."/>
            <person name="de Melo N.F."/>
            <person name="da Silva R.H."/>
            <person name="de Melo A.L.T.M."/>
            <person name="Pandolfi V."/>
            <person name="Bustamante F.O."/>
            <person name="Brasileiro-Vidal A.C."/>
            <person name="Benko-Iseppon A.M."/>
        </authorList>
    </citation>
    <scope>NUCLEOTIDE SEQUENCE [LARGE SCALE GENOMIC DNA]</scope>
    <source>
        <tissue evidence="2">Leaves</tissue>
    </source>
</reference>
<evidence type="ECO:0000313" key="2">
    <source>
        <dbReference type="EMBL" id="MED6224088.1"/>
    </source>
</evidence>
<keyword evidence="1" id="KW-0732">Signal</keyword>
<accession>A0ABU6ZQ37</accession>
<evidence type="ECO:0000256" key="1">
    <source>
        <dbReference type="SAM" id="SignalP"/>
    </source>
</evidence>
<dbReference type="InterPro" id="IPR017853">
    <property type="entry name" value="GH"/>
</dbReference>
<protein>
    <recommendedName>
        <fullName evidence="4">Mannan endo-1,4-beta-mannosidase</fullName>
    </recommendedName>
</protein>
<dbReference type="Proteomes" id="UP001341840">
    <property type="component" value="Unassembled WGS sequence"/>
</dbReference>
<evidence type="ECO:0008006" key="4">
    <source>
        <dbReference type="Google" id="ProtNLM"/>
    </source>
</evidence>
<name>A0ABU6ZQ37_9FABA</name>
<comment type="caution">
    <text evidence="2">The sequence shown here is derived from an EMBL/GenBank/DDBJ whole genome shotgun (WGS) entry which is preliminary data.</text>
</comment>
<dbReference type="SUPFAM" id="SSF51445">
    <property type="entry name" value="(Trans)glycosidases"/>
    <property type="match status" value="1"/>
</dbReference>
<keyword evidence="3" id="KW-1185">Reference proteome</keyword>
<feature type="signal peptide" evidence="1">
    <location>
        <begin position="1"/>
        <end position="25"/>
    </location>
</feature>
<sequence length="180" mass="20401">MAKSSLRLLIITLSIMLQALFPSHSFSYPLSTNNRWIVEEKTGQHVKLRCANWPSHMNVMLAEGLHKQTISNIVNQISSLGLNCIRLTWETFMFTRYFDQTISQSLDDLKLEGIKSGIMKYNPNFLSMTHPQAYAYVVNQLSDANIMVVADNHVSEPKWCCEDNEAMVSLGTQVLILMSG</sequence>
<proteinExistence type="predicted"/>